<evidence type="ECO:0000313" key="2">
    <source>
        <dbReference type="EMBL" id="ENZ81417.1"/>
    </source>
</evidence>
<sequence length="143" mass="15736">MLMAHRYDVTHRDFVMGLNMVPIEFQDSADCKAAFSAYLDAYHARNTDREDCALIRKNATIRLLTAVGSELGYELEQLDLMEQVYAPKGWSDDVEKGAKIASLLTDIADGKRAFPVFTVVAPNLLQQGAEGALALRVTAVENG</sequence>
<comment type="caution">
    <text evidence="2">The sequence shown here is derived from an EMBL/GenBank/DDBJ whole genome shotgun (WGS) entry which is preliminary data.</text>
</comment>
<proteinExistence type="predicted"/>
<dbReference type="AlphaFoldDB" id="R0EJT4"/>
<protein>
    <recommendedName>
        <fullName evidence="1">DUF6680 domain-containing protein</fullName>
    </recommendedName>
</protein>
<gene>
    <name evidence="2" type="ORF">OR37_02682</name>
</gene>
<dbReference type="Proteomes" id="UP000013063">
    <property type="component" value="Unassembled WGS sequence"/>
</dbReference>
<reference evidence="2 3" key="1">
    <citation type="journal article" date="2013" name="Genome Announc.">
        <title>Draft Genome Sequence for Caulobacter sp. Strain OR37, a Bacterium Tolerant to Heavy Metals.</title>
        <authorList>
            <person name="Utturkar S.M."/>
            <person name="Bollmann A."/>
            <person name="Brzoska R.M."/>
            <person name="Klingeman D.M."/>
            <person name="Epstein S.E."/>
            <person name="Palumbo A.V."/>
            <person name="Brown S.D."/>
        </authorList>
    </citation>
    <scope>NUCLEOTIDE SEQUENCE [LARGE SCALE GENOMIC DNA]</scope>
    <source>
        <strain evidence="2 3">OR37</strain>
    </source>
</reference>
<dbReference type="InterPro" id="IPR046502">
    <property type="entry name" value="DUF6680"/>
</dbReference>
<organism evidence="2 3">
    <name type="scientific">Caulobacter vibrioides OR37</name>
    <dbReference type="NCBI Taxonomy" id="1292034"/>
    <lineage>
        <taxon>Bacteria</taxon>
        <taxon>Pseudomonadati</taxon>
        <taxon>Pseudomonadota</taxon>
        <taxon>Alphaproteobacteria</taxon>
        <taxon>Caulobacterales</taxon>
        <taxon>Caulobacteraceae</taxon>
        <taxon>Caulobacter</taxon>
    </lineage>
</organism>
<evidence type="ECO:0000313" key="3">
    <source>
        <dbReference type="Proteomes" id="UP000013063"/>
    </source>
</evidence>
<evidence type="ECO:0000259" key="1">
    <source>
        <dbReference type="Pfam" id="PF20385"/>
    </source>
</evidence>
<dbReference type="EMBL" id="APMP01000017">
    <property type="protein sequence ID" value="ENZ81417.1"/>
    <property type="molecule type" value="Genomic_DNA"/>
</dbReference>
<feature type="domain" description="DUF6680" evidence="1">
    <location>
        <begin position="1"/>
        <end position="119"/>
    </location>
</feature>
<name>R0EJT4_CAUVI</name>
<dbReference type="Pfam" id="PF20385">
    <property type="entry name" value="DUF6680"/>
    <property type="match status" value="1"/>
</dbReference>
<accession>R0EJT4</accession>
<keyword evidence="3" id="KW-1185">Reference proteome</keyword>